<evidence type="ECO:0000313" key="3">
    <source>
        <dbReference type="EMBL" id="SMC29008.1"/>
    </source>
</evidence>
<dbReference type="Proteomes" id="UP000192468">
    <property type="component" value="Unassembled WGS sequence"/>
</dbReference>
<dbReference type="SUPFAM" id="SSF52540">
    <property type="entry name" value="P-loop containing nucleoside triphosphate hydrolases"/>
    <property type="match status" value="1"/>
</dbReference>
<reference evidence="3 4" key="1">
    <citation type="submission" date="2017-04" db="EMBL/GenBank/DDBJ databases">
        <authorList>
            <person name="Afonso C.L."/>
            <person name="Miller P.J."/>
            <person name="Scott M.A."/>
            <person name="Spackman E."/>
            <person name="Goraichik I."/>
            <person name="Dimitrov K.M."/>
            <person name="Suarez D.L."/>
            <person name="Swayne D.E."/>
        </authorList>
    </citation>
    <scope>NUCLEOTIDE SEQUENCE [LARGE SCALE GENOMIC DNA]</scope>
    <source>
        <strain evidence="3 4">DSM 12555</strain>
    </source>
</reference>
<evidence type="ECO:0000259" key="2">
    <source>
        <dbReference type="Pfam" id="PF00437"/>
    </source>
</evidence>
<dbReference type="STRING" id="1121291.SAMN02745134_03755"/>
<dbReference type="EMBL" id="FWXH01000034">
    <property type="protein sequence ID" value="SMC29008.1"/>
    <property type="molecule type" value="Genomic_DNA"/>
</dbReference>
<dbReference type="Pfam" id="PF00437">
    <property type="entry name" value="T2SSE"/>
    <property type="match status" value="1"/>
</dbReference>
<comment type="similarity">
    <text evidence="1">Belongs to the GSP E family.</text>
</comment>
<dbReference type="Gene3D" id="3.40.50.300">
    <property type="entry name" value="P-loop containing nucleotide triphosphate hydrolases"/>
    <property type="match status" value="1"/>
</dbReference>
<dbReference type="PANTHER" id="PTHR30486:SF6">
    <property type="entry name" value="TYPE IV PILUS RETRACTATION ATPASE PILT"/>
    <property type="match status" value="1"/>
</dbReference>
<proteinExistence type="inferred from homology"/>
<organism evidence="3 4">
    <name type="scientific">Clostridium acidisoli DSM 12555</name>
    <dbReference type="NCBI Taxonomy" id="1121291"/>
    <lineage>
        <taxon>Bacteria</taxon>
        <taxon>Bacillati</taxon>
        <taxon>Bacillota</taxon>
        <taxon>Clostridia</taxon>
        <taxon>Eubacteriales</taxon>
        <taxon>Clostridiaceae</taxon>
        <taxon>Clostridium</taxon>
    </lineage>
</organism>
<gene>
    <name evidence="3" type="ORF">SAMN02745134_03755</name>
</gene>
<sequence length="448" mass="51978">MSFLSLNRKKDEKINEVINNQENRQHDRLNLQVDYDLIIDKILSEFIVNRASLINSVERGIRQKKDLNNEILIFLKTNEIYLTKIQVIELLKRFETYVWGYGILQELIDDNDITDIKTIDYDNIRIKTKGKRKKANIKFSSRESLKKYINYIATKNNSMLSEINAIQKFTDKNSCKKFILRINISSEFINSNDLPCLIIRKIPKDKYNLDKLMELDMFNDDIKTYLREAINGGLTMFFTGKGASGKTTLMNALIDEIPKDAACLVIQEAEELFTNKHPDMIFQKVKQAKGDGKIQYSLRDLSINGLLSDVDYFIIGEIKGGEAYDMANAIYTGHIGMASVHGNSAEEAINKIVHYMKYVSDMKKGELLEMLSNIDTLIFMKDFKIMQISEVCGFDYEKQNLIFNRVYEYQINEKKDGYVSNFVRLNDSCDKIKNKKKYCDFRNSIMGE</sequence>
<dbReference type="InterPro" id="IPR027417">
    <property type="entry name" value="P-loop_NTPase"/>
</dbReference>
<dbReference type="Gene3D" id="3.30.450.380">
    <property type="match status" value="1"/>
</dbReference>
<dbReference type="InterPro" id="IPR050921">
    <property type="entry name" value="T4SS_GSP_E_ATPase"/>
</dbReference>
<dbReference type="GO" id="GO:0016887">
    <property type="term" value="F:ATP hydrolysis activity"/>
    <property type="evidence" value="ECO:0007669"/>
    <property type="project" value="InterPro"/>
</dbReference>
<protein>
    <submittedName>
        <fullName evidence="3">Pilus assembly protein CpaF</fullName>
    </submittedName>
</protein>
<dbReference type="RefSeq" id="WP_207651899.1">
    <property type="nucleotide sequence ID" value="NZ_FWXH01000034.1"/>
</dbReference>
<dbReference type="AlphaFoldDB" id="A0A1W1XZU0"/>
<name>A0A1W1XZU0_9CLOT</name>
<evidence type="ECO:0000256" key="1">
    <source>
        <dbReference type="ARBA" id="ARBA00006611"/>
    </source>
</evidence>
<keyword evidence="4" id="KW-1185">Reference proteome</keyword>
<feature type="domain" description="Bacterial type II secretion system protein E" evidence="2">
    <location>
        <begin position="102"/>
        <end position="352"/>
    </location>
</feature>
<evidence type="ECO:0000313" key="4">
    <source>
        <dbReference type="Proteomes" id="UP000192468"/>
    </source>
</evidence>
<dbReference type="InterPro" id="IPR001482">
    <property type="entry name" value="T2SS/T4SS_dom"/>
</dbReference>
<accession>A0A1W1XZU0</accession>
<dbReference type="PANTHER" id="PTHR30486">
    <property type="entry name" value="TWITCHING MOTILITY PROTEIN PILT"/>
    <property type="match status" value="1"/>
</dbReference>